<dbReference type="AlphaFoldDB" id="A0A6A6VT56"/>
<proteinExistence type="predicted"/>
<feature type="region of interest" description="Disordered" evidence="1">
    <location>
        <begin position="1"/>
        <end position="111"/>
    </location>
</feature>
<name>A0A6A6VT56_9PEZI</name>
<protein>
    <submittedName>
        <fullName evidence="2">Uncharacterized protein</fullName>
    </submittedName>
</protein>
<keyword evidence="3" id="KW-1185">Reference proteome</keyword>
<sequence>MARPRRKRLALSKRSKLTSNSRSLPHHDSEEDSELSSTDSSSVHGGTEITGLSETDPDSGNDSGENDNEEDEGDGADITDGLNGSRTMASANNDEDYDQDEEAEVRPPASTAIMVPDEEWYKNNPKRTPGNYHYPKEMILHGLQITEQQLHKFHIKAASILKEDPNAQANYVTAEETIMRRLPRSFRKVAYQNQWAHSAIQKWLRHTVKRILNPRFFRPMGSKTKNGSGTKAVANSRKRRRTQSPALSEQIPGTRRSRGARPQTSPGNHQTRNRERHSRAHTEQPQVAPPVNSSRVARQNS</sequence>
<feature type="compositionally biased region" description="Polar residues" evidence="1">
    <location>
        <begin position="82"/>
        <end position="92"/>
    </location>
</feature>
<evidence type="ECO:0000313" key="2">
    <source>
        <dbReference type="EMBL" id="KAF2752966.1"/>
    </source>
</evidence>
<evidence type="ECO:0000313" key="3">
    <source>
        <dbReference type="Proteomes" id="UP000799437"/>
    </source>
</evidence>
<dbReference type="Proteomes" id="UP000799437">
    <property type="component" value="Unassembled WGS sequence"/>
</dbReference>
<gene>
    <name evidence="2" type="ORF">EJ05DRAFT_232124</name>
</gene>
<feature type="compositionally biased region" description="Acidic residues" evidence="1">
    <location>
        <begin position="55"/>
        <end position="77"/>
    </location>
</feature>
<reference evidence="2" key="1">
    <citation type="journal article" date="2020" name="Stud. Mycol.">
        <title>101 Dothideomycetes genomes: a test case for predicting lifestyles and emergence of pathogens.</title>
        <authorList>
            <person name="Haridas S."/>
            <person name="Albert R."/>
            <person name="Binder M."/>
            <person name="Bloem J."/>
            <person name="Labutti K."/>
            <person name="Salamov A."/>
            <person name="Andreopoulos B."/>
            <person name="Baker S."/>
            <person name="Barry K."/>
            <person name="Bills G."/>
            <person name="Bluhm B."/>
            <person name="Cannon C."/>
            <person name="Castanera R."/>
            <person name="Culley D."/>
            <person name="Daum C."/>
            <person name="Ezra D."/>
            <person name="Gonzalez J."/>
            <person name="Henrissat B."/>
            <person name="Kuo A."/>
            <person name="Liang C."/>
            <person name="Lipzen A."/>
            <person name="Lutzoni F."/>
            <person name="Magnuson J."/>
            <person name="Mondo S."/>
            <person name="Nolan M."/>
            <person name="Ohm R."/>
            <person name="Pangilinan J."/>
            <person name="Park H.-J."/>
            <person name="Ramirez L."/>
            <person name="Alfaro M."/>
            <person name="Sun H."/>
            <person name="Tritt A."/>
            <person name="Yoshinaga Y."/>
            <person name="Zwiers L.-H."/>
            <person name="Turgeon B."/>
            <person name="Goodwin S."/>
            <person name="Spatafora J."/>
            <person name="Crous P."/>
            <person name="Grigoriev I."/>
        </authorList>
    </citation>
    <scope>NUCLEOTIDE SEQUENCE</scope>
    <source>
        <strain evidence="2">CBS 121739</strain>
    </source>
</reference>
<feature type="compositionally biased region" description="Basic residues" evidence="1">
    <location>
        <begin position="1"/>
        <end position="16"/>
    </location>
</feature>
<organism evidence="2 3">
    <name type="scientific">Pseudovirgaria hyperparasitica</name>
    <dbReference type="NCBI Taxonomy" id="470096"/>
    <lineage>
        <taxon>Eukaryota</taxon>
        <taxon>Fungi</taxon>
        <taxon>Dikarya</taxon>
        <taxon>Ascomycota</taxon>
        <taxon>Pezizomycotina</taxon>
        <taxon>Dothideomycetes</taxon>
        <taxon>Dothideomycetes incertae sedis</taxon>
        <taxon>Acrospermales</taxon>
        <taxon>Acrospermaceae</taxon>
        <taxon>Pseudovirgaria</taxon>
    </lineage>
</organism>
<accession>A0A6A6VT56</accession>
<feature type="region of interest" description="Disordered" evidence="1">
    <location>
        <begin position="215"/>
        <end position="301"/>
    </location>
</feature>
<feature type="compositionally biased region" description="Polar residues" evidence="1">
    <location>
        <begin position="291"/>
        <end position="301"/>
    </location>
</feature>
<feature type="compositionally biased region" description="Acidic residues" evidence="1">
    <location>
        <begin position="93"/>
        <end position="103"/>
    </location>
</feature>
<dbReference type="EMBL" id="ML996589">
    <property type="protein sequence ID" value="KAF2752966.1"/>
    <property type="molecule type" value="Genomic_DNA"/>
</dbReference>
<evidence type="ECO:0000256" key="1">
    <source>
        <dbReference type="SAM" id="MobiDB-lite"/>
    </source>
</evidence>
<dbReference type="GeneID" id="54481038"/>
<dbReference type="RefSeq" id="XP_033595417.1">
    <property type="nucleotide sequence ID" value="XM_033739984.1"/>
</dbReference>